<evidence type="ECO:0000256" key="7">
    <source>
        <dbReference type="ARBA" id="ARBA00022942"/>
    </source>
</evidence>
<dbReference type="SUPFAM" id="SSF52540">
    <property type="entry name" value="P-loop containing nucleoside triphosphate hydrolases"/>
    <property type="match status" value="1"/>
</dbReference>
<dbReference type="GO" id="GO:0016887">
    <property type="term" value="F:ATP hydrolysis activity"/>
    <property type="evidence" value="ECO:0007669"/>
    <property type="project" value="InterPro"/>
</dbReference>
<dbReference type="InterPro" id="IPR003959">
    <property type="entry name" value="ATPase_AAA_core"/>
</dbReference>
<keyword evidence="6 11" id="KW-0067">ATP-binding</keyword>
<dbReference type="InterPro" id="IPR002130">
    <property type="entry name" value="Cyclophilin-type_PPIase_dom"/>
</dbReference>
<organism evidence="13">
    <name type="scientific">Brassica oleracea</name>
    <name type="common">Wild cabbage</name>
    <dbReference type="NCBI Taxonomy" id="3712"/>
    <lineage>
        <taxon>Eukaryota</taxon>
        <taxon>Viridiplantae</taxon>
        <taxon>Streptophyta</taxon>
        <taxon>Embryophyta</taxon>
        <taxon>Tracheophyta</taxon>
        <taxon>Spermatophyta</taxon>
        <taxon>Magnoliopsida</taxon>
        <taxon>eudicotyledons</taxon>
        <taxon>Gunneridae</taxon>
        <taxon>Pentapetalae</taxon>
        <taxon>rosids</taxon>
        <taxon>malvids</taxon>
        <taxon>Brassicales</taxon>
        <taxon>Brassicaceae</taxon>
        <taxon>Brassiceae</taxon>
        <taxon>Brassica</taxon>
    </lineage>
</organism>
<dbReference type="CDD" id="cd19502">
    <property type="entry name" value="RecA-like_PAN_like"/>
    <property type="match status" value="1"/>
</dbReference>
<dbReference type="InterPro" id="IPR050221">
    <property type="entry name" value="26S_Proteasome_ATPase"/>
</dbReference>
<dbReference type="InterPro" id="IPR041569">
    <property type="entry name" value="AAA_lid_3"/>
</dbReference>
<dbReference type="Pfam" id="PF21236">
    <property type="entry name" value="OB_PRS7"/>
    <property type="match status" value="1"/>
</dbReference>
<evidence type="ECO:0000256" key="1">
    <source>
        <dbReference type="ARBA" id="ARBA00004123"/>
    </source>
</evidence>
<keyword evidence="7" id="KW-0647">Proteasome</keyword>
<dbReference type="InterPro" id="IPR027417">
    <property type="entry name" value="P-loop_NTPase"/>
</dbReference>
<comment type="function">
    <text evidence="9">The 26S proteasome is involved in the ATP-dependent degradation of ubiquitinated proteins. The regulatory (or ATPase) complex confers ATP dependency and substrate specificity to the 26S complex.</text>
</comment>
<dbReference type="Gene3D" id="1.10.8.60">
    <property type="match status" value="1"/>
</dbReference>
<name>A0A3P6H5P7_BRAOL</name>
<dbReference type="InterPro" id="IPR003960">
    <property type="entry name" value="ATPase_AAA_CS"/>
</dbReference>
<dbReference type="GO" id="GO:0000502">
    <property type="term" value="C:proteasome complex"/>
    <property type="evidence" value="ECO:0007669"/>
    <property type="project" value="UniProtKB-KW"/>
</dbReference>
<dbReference type="PROSITE" id="PS50072">
    <property type="entry name" value="CSA_PPIASE_2"/>
    <property type="match status" value="1"/>
</dbReference>
<dbReference type="Pfam" id="PF17862">
    <property type="entry name" value="AAA_lid_3"/>
    <property type="match status" value="1"/>
</dbReference>
<evidence type="ECO:0000256" key="6">
    <source>
        <dbReference type="ARBA" id="ARBA00022840"/>
    </source>
</evidence>
<dbReference type="AlphaFoldDB" id="A0A3P6H5P7"/>
<dbReference type="Gene3D" id="2.40.50.140">
    <property type="entry name" value="Nucleic acid-binding proteins"/>
    <property type="match status" value="1"/>
</dbReference>
<keyword evidence="4" id="KW-0963">Cytoplasm</keyword>
<dbReference type="FunFam" id="2.40.50.140:FF:000037">
    <property type="entry name" value="26S protease regulatory subunit 7"/>
    <property type="match status" value="1"/>
</dbReference>
<dbReference type="GO" id="GO:0003755">
    <property type="term" value="F:peptidyl-prolyl cis-trans isomerase activity"/>
    <property type="evidence" value="ECO:0007669"/>
    <property type="project" value="InterPro"/>
</dbReference>
<dbReference type="PROSITE" id="PS00674">
    <property type="entry name" value="AAA"/>
    <property type="match status" value="1"/>
</dbReference>
<evidence type="ECO:0000259" key="12">
    <source>
        <dbReference type="PROSITE" id="PS50072"/>
    </source>
</evidence>
<evidence type="ECO:0000256" key="4">
    <source>
        <dbReference type="ARBA" id="ARBA00022490"/>
    </source>
</evidence>
<evidence type="ECO:0000256" key="2">
    <source>
        <dbReference type="ARBA" id="ARBA00004496"/>
    </source>
</evidence>
<dbReference type="EMBL" id="LR031880">
    <property type="protein sequence ID" value="VDD61249.1"/>
    <property type="molecule type" value="Genomic_DNA"/>
</dbReference>
<sequence length="633" mass="70953">MSRDIEDEIRDEKNPRPLDEDDIALLKTYGLGPYSAPIKKVEKEIKDLAKRINDLCGIKESDTGLAPPSQWDLVSDKQMMQEEQPLQVARCTKIISPNTEDAKYVINVKQIAKFVVGLGDKVSPTDIEEGMRVGVDRNKYQIQIPLPPKIDPSVTMMTVEEKPDVTYNDVGGCKEQIEKMREVVELPMLHPEKFVKLGIDPPKGVLCYGPPGTGKTLLARAVANRTDACFIRVIGSELVQKYVGEGARMVRELFQMARSKKACIVFFDEVDAIGGARFDDGVGGDNEVQRTMLEIVNQLDGFDARGNIKVLMATNRPDTLDPALLRPGRLDRKVEFGLPDLESRTQIFKIHTRTMNCERDIRFELLARLCPNSTGADIRSVCTEAGMYAIRARRKTVTEKDFLDAVNKVIKVVLLSSQQIWFVLGALSPPLISVIFTYLTSSPHPSTTYSIKYPNLRFGRERERYLGTMFPFERNHYLSCIKMSVIIGTTVGDLLIDLFIEKCPKTCLNFLKLCKIKYYHNSLFHTVNKDSIAVTGDPTGTGTGGDSIFKLLDDAEGEQFSDNEIHPDLNHFGNGQYGSKSECISVFGVVVDEGRDTMSQLKESSVNKEHRPYKPIMIIGMEIIDDPVDTCFN</sequence>
<protein>
    <recommendedName>
        <fullName evidence="12">PPIase cyclophilin-type domain-containing protein</fullName>
    </recommendedName>
</protein>
<dbReference type="Pfam" id="PF00004">
    <property type="entry name" value="AAA"/>
    <property type="match status" value="1"/>
</dbReference>
<comment type="subcellular location">
    <subcellularLocation>
        <location evidence="2">Cytoplasm</location>
    </subcellularLocation>
    <subcellularLocation>
        <location evidence="1">Nucleus</location>
    </subcellularLocation>
</comment>
<dbReference type="InterPro" id="IPR048723">
    <property type="entry name" value="OB_PRS7"/>
</dbReference>
<dbReference type="SMART" id="SM00382">
    <property type="entry name" value="AAA"/>
    <property type="match status" value="1"/>
</dbReference>
<dbReference type="GO" id="GO:0005737">
    <property type="term" value="C:cytoplasm"/>
    <property type="evidence" value="ECO:0007669"/>
    <property type="project" value="UniProtKB-SubCell"/>
</dbReference>
<dbReference type="FunFam" id="3.40.50.300:FF:000027">
    <property type="entry name" value="26S protease regulatory subunit 7"/>
    <property type="match status" value="1"/>
</dbReference>
<dbReference type="Pfam" id="PF00160">
    <property type="entry name" value="Pro_isomerase"/>
    <property type="match status" value="1"/>
</dbReference>
<proteinExistence type="inferred from homology"/>
<evidence type="ECO:0000256" key="11">
    <source>
        <dbReference type="RuleBase" id="RU003651"/>
    </source>
</evidence>
<dbReference type="Gene3D" id="3.40.50.300">
    <property type="entry name" value="P-loop containing nucleotide triphosphate hydrolases"/>
    <property type="match status" value="1"/>
</dbReference>
<evidence type="ECO:0000256" key="3">
    <source>
        <dbReference type="ARBA" id="ARBA00006914"/>
    </source>
</evidence>
<dbReference type="InterPro" id="IPR003593">
    <property type="entry name" value="AAA+_ATPase"/>
</dbReference>
<keyword evidence="5 11" id="KW-0547">Nucleotide-binding</keyword>
<keyword evidence="8" id="KW-0539">Nucleus</keyword>
<dbReference type="PANTHER" id="PTHR23073">
    <property type="entry name" value="26S PROTEASOME REGULATORY SUBUNIT"/>
    <property type="match status" value="1"/>
</dbReference>
<evidence type="ECO:0000256" key="10">
    <source>
        <dbReference type="ARBA" id="ARBA00061931"/>
    </source>
</evidence>
<accession>A0A3P6H5P7</accession>
<evidence type="ECO:0000256" key="5">
    <source>
        <dbReference type="ARBA" id="ARBA00022741"/>
    </source>
</evidence>
<dbReference type="InterPro" id="IPR012340">
    <property type="entry name" value="NA-bd_OB-fold"/>
</dbReference>
<dbReference type="GO" id="GO:0005524">
    <property type="term" value="F:ATP binding"/>
    <property type="evidence" value="ECO:0007669"/>
    <property type="project" value="UniProtKB-KW"/>
</dbReference>
<evidence type="ECO:0000256" key="8">
    <source>
        <dbReference type="ARBA" id="ARBA00023242"/>
    </source>
</evidence>
<comment type="similarity">
    <text evidence="3 11">Belongs to the AAA ATPase family.</text>
</comment>
<reference evidence="13" key="1">
    <citation type="submission" date="2018-11" db="EMBL/GenBank/DDBJ databases">
        <authorList>
            <consortium name="Genoscope - CEA"/>
            <person name="William W."/>
        </authorList>
    </citation>
    <scope>NUCLEOTIDE SEQUENCE</scope>
</reference>
<dbReference type="SUPFAM" id="SSF50891">
    <property type="entry name" value="Cyclophilin-like"/>
    <property type="match status" value="1"/>
</dbReference>
<dbReference type="FunFam" id="1.10.8.60:FF:000005">
    <property type="entry name" value="26S protease regulatory subunit 7"/>
    <property type="match status" value="1"/>
</dbReference>
<dbReference type="Gene3D" id="2.40.100.10">
    <property type="entry name" value="Cyclophilin-like"/>
    <property type="match status" value="1"/>
</dbReference>
<evidence type="ECO:0000313" key="13">
    <source>
        <dbReference type="EMBL" id="VDD61249.1"/>
    </source>
</evidence>
<dbReference type="InterPro" id="IPR029000">
    <property type="entry name" value="Cyclophilin-like_dom_sf"/>
</dbReference>
<comment type="subunit">
    <text evidence="10">Component of the 19S regulatory particle (RP/PA700) base subcomplex of the 26S proteasome. The 26S proteasome is composed of a core protease (CP), known as the 20S proteasome, capped at one or both ends by the 19S regulatory particle (RP/PA700). The RP/PA700 complex is composed of at least 17 different subunits in two subcomplexes, the base and the lid, which form the portions proximal and distal to the 20S proteolytic core, respectively.</text>
</comment>
<evidence type="ECO:0000256" key="9">
    <source>
        <dbReference type="ARBA" id="ARBA00024661"/>
    </source>
</evidence>
<dbReference type="GO" id="GO:0005634">
    <property type="term" value="C:nucleus"/>
    <property type="evidence" value="ECO:0007669"/>
    <property type="project" value="UniProtKB-SubCell"/>
</dbReference>
<feature type="domain" description="PPIase cyclophilin-type" evidence="12">
    <location>
        <begin position="488"/>
        <end position="623"/>
    </location>
</feature>
<gene>
    <name evidence="13" type="ORF">BOLC6T36702H</name>
</gene>